<protein>
    <submittedName>
        <fullName evidence="2">SapC protein</fullName>
    </submittedName>
</protein>
<evidence type="ECO:0000313" key="3">
    <source>
        <dbReference type="Proteomes" id="UP000247727"/>
    </source>
</evidence>
<organism evidence="2 3">
    <name type="scientific">Rhodobacter viridis</name>
    <dbReference type="NCBI Taxonomy" id="1054202"/>
    <lineage>
        <taxon>Bacteria</taxon>
        <taxon>Pseudomonadati</taxon>
        <taxon>Pseudomonadota</taxon>
        <taxon>Alphaproteobacteria</taxon>
        <taxon>Rhodobacterales</taxon>
        <taxon>Rhodobacter group</taxon>
        <taxon>Rhodobacter</taxon>
    </lineage>
</organism>
<comment type="caution">
    <text evidence="2">The sequence shown here is derived from an EMBL/GenBank/DDBJ whole genome shotgun (WGS) entry which is preliminary data.</text>
</comment>
<proteinExistence type="predicted"/>
<feature type="transmembrane region" description="Helical" evidence="1">
    <location>
        <begin position="139"/>
        <end position="158"/>
    </location>
</feature>
<evidence type="ECO:0000313" key="2">
    <source>
        <dbReference type="EMBL" id="PYF07461.1"/>
    </source>
</evidence>
<keyword evidence="1" id="KW-1133">Transmembrane helix</keyword>
<gene>
    <name evidence="2" type="ORF">C8J30_11712</name>
</gene>
<keyword evidence="1" id="KW-0472">Membrane</keyword>
<dbReference type="RefSeq" id="WP_110806847.1">
    <property type="nucleotide sequence ID" value="NZ_QJTK01000017.1"/>
</dbReference>
<dbReference type="AlphaFoldDB" id="A0A318TRJ8"/>
<name>A0A318TRJ8_9RHOB</name>
<dbReference type="EMBL" id="QJTK01000017">
    <property type="protein sequence ID" value="PYF07461.1"/>
    <property type="molecule type" value="Genomic_DNA"/>
</dbReference>
<keyword evidence="1" id="KW-0812">Transmembrane</keyword>
<evidence type="ECO:0000256" key="1">
    <source>
        <dbReference type="SAM" id="Phobius"/>
    </source>
</evidence>
<dbReference type="Proteomes" id="UP000247727">
    <property type="component" value="Unassembled WGS sequence"/>
</dbReference>
<dbReference type="OrthoDB" id="7841843at2"/>
<reference evidence="2 3" key="1">
    <citation type="submission" date="2018-06" db="EMBL/GenBank/DDBJ databases">
        <title>Genomic Encyclopedia of Type Strains, Phase III (KMG-III): the genomes of soil and plant-associated and newly described type strains.</title>
        <authorList>
            <person name="Whitman W."/>
        </authorList>
    </citation>
    <scope>NUCLEOTIDE SEQUENCE [LARGE SCALE GENOMIC DNA]</scope>
    <source>
        <strain evidence="2 3">JA737</strain>
    </source>
</reference>
<sequence>MIWYDDLPLIDGAEPLTESLLARWPDRGCEDRLRHLRVCPVVTAELYQLARHLAVTVIDQPAGPMVAAMLRSEELRRPVFAEDGSYLRSYMPTACRLLPFVTGPDGAQGRLRDAADLPEPERTEAQRDQLRGLLRGQGAAMLSLSAAAGVLIAAGLLVRVPQFAGHWRPLPQAEAAESHARAAALGGTAQDFLALRLLAVIEFSSLHLRPLPGQSALPEPTTDLRQRLDPLNARPFLIHEEALDFSALRGPVAPEGDHISGG</sequence>
<accession>A0A318TRJ8</accession>
<keyword evidence="3" id="KW-1185">Reference proteome</keyword>